<protein>
    <submittedName>
        <fullName evidence="2">Uncharacterized protein</fullName>
    </submittedName>
</protein>
<dbReference type="OrthoDB" id="10005898at2759"/>
<dbReference type="HOGENOM" id="CLU_052213_3_0_1"/>
<name>A0A0C3SEG3_PHLG1</name>
<dbReference type="Proteomes" id="UP000053257">
    <property type="component" value="Unassembled WGS sequence"/>
</dbReference>
<dbReference type="PANTHER" id="PTHR12652">
    <property type="entry name" value="PEROXISOMAL BIOGENESIS FACTOR 11"/>
    <property type="match status" value="1"/>
</dbReference>
<evidence type="ECO:0000256" key="1">
    <source>
        <dbReference type="SAM" id="MobiDB-lite"/>
    </source>
</evidence>
<proteinExistence type="predicted"/>
<organism evidence="2 3">
    <name type="scientific">Phlebiopsis gigantea (strain 11061_1 CR5-6)</name>
    <name type="common">White-rot fungus</name>
    <name type="synonym">Peniophora gigantea</name>
    <dbReference type="NCBI Taxonomy" id="745531"/>
    <lineage>
        <taxon>Eukaryota</taxon>
        <taxon>Fungi</taxon>
        <taxon>Dikarya</taxon>
        <taxon>Basidiomycota</taxon>
        <taxon>Agaricomycotina</taxon>
        <taxon>Agaricomycetes</taxon>
        <taxon>Polyporales</taxon>
        <taxon>Phanerochaetaceae</taxon>
        <taxon>Phlebiopsis</taxon>
    </lineage>
</organism>
<feature type="region of interest" description="Disordered" evidence="1">
    <location>
        <begin position="1"/>
        <end position="32"/>
    </location>
</feature>
<feature type="compositionally biased region" description="Polar residues" evidence="1">
    <location>
        <begin position="1"/>
        <end position="14"/>
    </location>
</feature>
<dbReference type="AlphaFoldDB" id="A0A0C3SEG3"/>
<gene>
    <name evidence="2" type="ORF">PHLGIDRAFT_115426</name>
</gene>
<evidence type="ECO:0000313" key="3">
    <source>
        <dbReference type="Proteomes" id="UP000053257"/>
    </source>
</evidence>
<reference evidence="2 3" key="1">
    <citation type="journal article" date="2014" name="PLoS Genet.">
        <title>Analysis of the Phlebiopsis gigantea genome, transcriptome and secretome provides insight into its pioneer colonization strategies of wood.</title>
        <authorList>
            <person name="Hori C."/>
            <person name="Ishida T."/>
            <person name="Igarashi K."/>
            <person name="Samejima M."/>
            <person name="Suzuki H."/>
            <person name="Master E."/>
            <person name="Ferreira P."/>
            <person name="Ruiz-Duenas F.J."/>
            <person name="Held B."/>
            <person name="Canessa P."/>
            <person name="Larrondo L.F."/>
            <person name="Schmoll M."/>
            <person name="Druzhinina I.S."/>
            <person name="Kubicek C.P."/>
            <person name="Gaskell J.A."/>
            <person name="Kersten P."/>
            <person name="St John F."/>
            <person name="Glasner J."/>
            <person name="Sabat G."/>
            <person name="Splinter BonDurant S."/>
            <person name="Syed K."/>
            <person name="Yadav J."/>
            <person name="Mgbeahuruike A.C."/>
            <person name="Kovalchuk A."/>
            <person name="Asiegbu F.O."/>
            <person name="Lackner G."/>
            <person name="Hoffmeister D."/>
            <person name="Rencoret J."/>
            <person name="Gutierrez A."/>
            <person name="Sun H."/>
            <person name="Lindquist E."/>
            <person name="Barry K."/>
            <person name="Riley R."/>
            <person name="Grigoriev I.V."/>
            <person name="Henrissat B."/>
            <person name="Kues U."/>
            <person name="Berka R.M."/>
            <person name="Martinez A.T."/>
            <person name="Covert S.F."/>
            <person name="Blanchette R.A."/>
            <person name="Cullen D."/>
        </authorList>
    </citation>
    <scope>NUCLEOTIDE SEQUENCE [LARGE SCALE GENOMIC DNA]</scope>
    <source>
        <strain evidence="2 3">11061_1 CR5-6</strain>
    </source>
</reference>
<sequence length="431" mass="47289">MSISRSDTSRVQVDQSKRKEPSDETKNKRSPETYAIVVLEDWNAGKETEERPTSPNFCVLMDLFKEFRKGAAENLFNVKAPITVMYHGPGAGLPGNVTNDDSLLLTLISHSNQSITLARVEDLTLGAFAFVPESTALNQLVSIIGTAGGKDKFLAVAQYTLKIVARYLSWRAVLQHQAGRRPFPTSTVAPALTKFASLISDARILHDFTGLFATVRWLTSLERRQCTTRGLRTIERLQAWSILLYWPLEHITYLLGHGIMPAELSLASSVTASKPRGAMIKLDAGKLTRASMGLWGLYLGLQLINLYNDSKQVSAQERLLNKSKAISTATERAKLRQRRKIIVCEVIAQLCNLPLAAHWGSKNGLIKSELVVEFLNLASHLAGFRSLWLAATPPVTASAASEIDEKAPAADTVTDADINQPIGLEAGLDEI</sequence>
<accession>A0A0C3SEG3</accession>
<dbReference type="EMBL" id="KN840454">
    <property type="protein sequence ID" value="KIP10480.1"/>
    <property type="molecule type" value="Genomic_DNA"/>
</dbReference>
<dbReference type="PANTHER" id="PTHR12652:SF25">
    <property type="entry name" value="MICROBODY (PEROXISOME) PROLIFERATION PROTEIN PEROXIN 11C (EUROFUNG)"/>
    <property type="match status" value="1"/>
</dbReference>
<feature type="compositionally biased region" description="Basic and acidic residues" evidence="1">
    <location>
        <begin position="15"/>
        <end position="31"/>
    </location>
</feature>
<keyword evidence="3" id="KW-1185">Reference proteome</keyword>
<dbReference type="STRING" id="745531.A0A0C3SEG3"/>
<evidence type="ECO:0000313" key="2">
    <source>
        <dbReference type="EMBL" id="KIP10480.1"/>
    </source>
</evidence>